<feature type="region of interest" description="Disordered" evidence="1">
    <location>
        <begin position="34"/>
        <end position="79"/>
    </location>
</feature>
<organism evidence="2">
    <name type="scientific">Fagus sylvatica</name>
    <name type="common">Beechnut</name>
    <dbReference type="NCBI Taxonomy" id="28930"/>
    <lineage>
        <taxon>Eukaryota</taxon>
        <taxon>Viridiplantae</taxon>
        <taxon>Streptophyta</taxon>
        <taxon>Embryophyta</taxon>
        <taxon>Tracheophyta</taxon>
        <taxon>Spermatophyta</taxon>
        <taxon>Magnoliopsida</taxon>
        <taxon>eudicotyledons</taxon>
        <taxon>Gunneridae</taxon>
        <taxon>Pentapetalae</taxon>
        <taxon>rosids</taxon>
        <taxon>fabids</taxon>
        <taxon>Fagales</taxon>
        <taxon>Fagaceae</taxon>
        <taxon>Fagus</taxon>
    </lineage>
</organism>
<proteinExistence type="predicted"/>
<sequence>MAFASTQDPTNTDEECEVDERFITTRVHVNVDVDVEVDPDIGEDPESVQGDVGETRPEKRAKSGGTTKSKKSARKGERVSEMTDVINNFAYITKSRHEAREARHAAKYAARAANTTASSAHPIMKTTPPVDDCNLQKTVKLLYTYKDILPEKFCKIMLAL</sequence>
<accession>A0A2N9FTT2</accession>
<gene>
    <name evidence="2" type="ORF">FSB_LOCUS18554</name>
</gene>
<dbReference type="AlphaFoldDB" id="A0A2N9FTT2"/>
<evidence type="ECO:0000256" key="1">
    <source>
        <dbReference type="SAM" id="MobiDB-lite"/>
    </source>
</evidence>
<reference evidence="2" key="1">
    <citation type="submission" date="2018-02" db="EMBL/GenBank/DDBJ databases">
        <authorList>
            <person name="Cohen D.B."/>
            <person name="Kent A.D."/>
        </authorList>
    </citation>
    <scope>NUCLEOTIDE SEQUENCE</scope>
</reference>
<dbReference type="EMBL" id="OIVN01001169">
    <property type="protein sequence ID" value="SPC90672.1"/>
    <property type="molecule type" value="Genomic_DNA"/>
</dbReference>
<protein>
    <submittedName>
        <fullName evidence="2">Uncharacterized protein</fullName>
    </submittedName>
</protein>
<name>A0A2N9FTT2_FAGSY</name>
<feature type="compositionally biased region" description="Acidic residues" evidence="1">
    <location>
        <begin position="34"/>
        <end position="46"/>
    </location>
</feature>
<evidence type="ECO:0000313" key="2">
    <source>
        <dbReference type="EMBL" id="SPC90672.1"/>
    </source>
</evidence>